<evidence type="ECO:0000313" key="2">
    <source>
        <dbReference type="Proteomes" id="UP001528040"/>
    </source>
</evidence>
<gene>
    <name evidence="1" type="ORF">O2N63_00430</name>
</gene>
<proteinExistence type="predicted"/>
<reference evidence="1 2" key="1">
    <citation type="submission" date="2023-01" db="EMBL/GenBank/DDBJ databases">
        <authorList>
            <person name="Yoon J.-W."/>
        </authorList>
    </citation>
    <scope>NUCLEOTIDE SEQUENCE [LARGE SCALE GENOMIC DNA]</scope>
    <source>
        <strain evidence="1 2">KMU-50</strain>
    </source>
</reference>
<protein>
    <submittedName>
        <fullName evidence="1">Uncharacterized protein</fullName>
    </submittedName>
</protein>
<comment type="caution">
    <text evidence="1">The sequence shown here is derived from an EMBL/GenBank/DDBJ whole genome shotgun (WGS) entry which is preliminary data.</text>
</comment>
<evidence type="ECO:0000313" key="1">
    <source>
        <dbReference type="EMBL" id="MDA5092555.1"/>
    </source>
</evidence>
<accession>A0ABT4VWD6</accession>
<dbReference type="Proteomes" id="UP001528040">
    <property type="component" value="Unassembled WGS sequence"/>
</dbReference>
<dbReference type="EMBL" id="JAQIIO010000001">
    <property type="protein sequence ID" value="MDA5092555.1"/>
    <property type="molecule type" value="Genomic_DNA"/>
</dbReference>
<organism evidence="1 2">
    <name type="scientific">Aliiroseovarius salicola</name>
    <dbReference type="NCBI Taxonomy" id="3009082"/>
    <lineage>
        <taxon>Bacteria</taxon>
        <taxon>Pseudomonadati</taxon>
        <taxon>Pseudomonadota</taxon>
        <taxon>Alphaproteobacteria</taxon>
        <taxon>Rhodobacterales</taxon>
        <taxon>Paracoccaceae</taxon>
        <taxon>Aliiroseovarius</taxon>
    </lineage>
</organism>
<dbReference type="RefSeq" id="WP_271052045.1">
    <property type="nucleotide sequence ID" value="NZ_JAQIIO010000001.1"/>
</dbReference>
<sequence>MIEFLGNVITRRNRKEQQYCGKNFCAAAILLQSQQEFRQISHFPTDFQLSSLLPERKPPPVWRINPALQEVRETNAKGEGFPLIWHKKRAPKRPF</sequence>
<name>A0ABT4VWD6_9RHOB</name>
<keyword evidence="2" id="KW-1185">Reference proteome</keyword>